<dbReference type="Gene3D" id="3.60.20.40">
    <property type="match status" value="1"/>
</dbReference>
<gene>
    <name evidence="2" type="ORF">SAMN04487967_3144</name>
</gene>
<dbReference type="GO" id="GO:0016787">
    <property type="term" value="F:hydrolase activity"/>
    <property type="evidence" value="ECO:0007669"/>
    <property type="project" value="UniProtKB-KW"/>
</dbReference>
<keyword evidence="2" id="KW-0378">Hydrolase</keyword>
<dbReference type="OrthoDB" id="183046at2157"/>
<organism evidence="2 3">
    <name type="scientific">Natronorubrum sediminis</name>
    <dbReference type="NCBI Taxonomy" id="640943"/>
    <lineage>
        <taxon>Archaea</taxon>
        <taxon>Methanobacteriati</taxon>
        <taxon>Methanobacteriota</taxon>
        <taxon>Stenosarchaea group</taxon>
        <taxon>Halobacteria</taxon>
        <taxon>Halobacteriales</taxon>
        <taxon>Natrialbaceae</taxon>
        <taxon>Natronorubrum</taxon>
    </lineage>
</organism>
<dbReference type="PRINTS" id="PR01210">
    <property type="entry name" value="GGTRANSPTASE"/>
</dbReference>
<sequence>MGTNRSRRAFLASSGGIGAATIAGCTNVPETDSEERADADAGTVVSQHHLATEAGLEVLEEGGTAADAAITVACALSVVEPWFSSALGGGSWALYYDADSEEVTSVDGVGPVGSDATVEDFEERAEEDGMHQAVVPGAWDGWMVWLEEYGALDLEEVLSPAITLAREGYPVSEEMANWLEDEAAQIEDRSDAADLYMPEGDLLAEGETAYQEEMAETFESLVDAYDDEREEGRTEAVQAARDYFYRGPIAEEIVEFSDEHDGYLTDEDLEAFEAELAEPLSIEYDEDIDVYQNPPNSQGITQLLALAILREYDVSDLEPDDADAIHVQVEAIKLAFADRNHHVGDPERVDVPVEELLEEEYATSQRDRIDTDEAMEWPIDSELEDSDSNSNSSAFASVGDADHTSTFHVVDGDGNAAAVTTSLGAQFLVVGETGIHINNRMRMLSLEDENPNQVTPGYKVRHTSNPYLALRDGDPYILGGNTGVDTQPQGQTQQFLNVAEFGLDAQDAISHPRFVSTAFPATDVPHDAENTLEIESSYPEDVLEIESSYPEDVLEDLEDRGHDVVDAPSVGTATMLVLEDDDAPQIGAESRITTADGDTLSDSE</sequence>
<dbReference type="Proteomes" id="UP000199112">
    <property type="component" value="Unassembled WGS sequence"/>
</dbReference>
<evidence type="ECO:0000313" key="2">
    <source>
        <dbReference type="EMBL" id="SEH17393.1"/>
    </source>
</evidence>
<dbReference type="InterPro" id="IPR029055">
    <property type="entry name" value="Ntn_hydrolases_N"/>
</dbReference>
<dbReference type="EMBL" id="FNWL01000004">
    <property type="protein sequence ID" value="SEH17393.1"/>
    <property type="molecule type" value="Genomic_DNA"/>
</dbReference>
<dbReference type="PROSITE" id="PS51318">
    <property type="entry name" value="TAT"/>
    <property type="match status" value="1"/>
</dbReference>
<reference evidence="3" key="1">
    <citation type="submission" date="2016-10" db="EMBL/GenBank/DDBJ databases">
        <authorList>
            <person name="Varghese N."/>
            <person name="Submissions S."/>
        </authorList>
    </citation>
    <scope>NUCLEOTIDE SEQUENCE [LARGE SCALE GENOMIC DNA]</scope>
    <source>
        <strain evidence="3">CGMCC 1.8981</strain>
    </source>
</reference>
<dbReference type="AlphaFoldDB" id="A0A1H6G4Y3"/>
<dbReference type="InterPro" id="IPR006311">
    <property type="entry name" value="TAT_signal"/>
</dbReference>
<dbReference type="Gene3D" id="1.10.246.130">
    <property type="match status" value="1"/>
</dbReference>
<dbReference type="RefSeq" id="WP_090507916.1">
    <property type="nucleotide sequence ID" value="NZ_FNWL01000004.1"/>
</dbReference>
<dbReference type="InterPro" id="IPR043137">
    <property type="entry name" value="GGT_ssub_C"/>
</dbReference>
<evidence type="ECO:0000256" key="1">
    <source>
        <dbReference type="SAM" id="MobiDB-lite"/>
    </source>
</evidence>
<name>A0A1H6G4Y3_9EURY</name>
<dbReference type="InterPro" id="IPR043138">
    <property type="entry name" value="GGT_lsub"/>
</dbReference>
<dbReference type="SUPFAM" id="SSF56235">
    <property type="entry name" value="N-terminal nucleophile aminohydrolases (Ntn hydrolases)"/>
    <property type="match status" value="1"/>
</dbReference>
<dbReference type="PANTHER" id="PTHR43881">
    <property type="entry name" value="GAMMA-GLUTAMYLTRANSPEPTIDASE (AFU_ORTHOLOGUE AFUA_4G13580)"/>
    <property type="match status" value="1"/>
</dbReference>
<dbReference type="PROSITE" id="PS51257">
    <property type="entry name" value="PROKAR_LIPOPROTEIN"/>
    <property type="match status" value="1"/>
</dbReference>
<dbReference type="InterPro" id="IPR052896">
    <property type="entry name" value="GGT-like_enzyme"/>
</dbReference>
<feature type="region of interest" description="Disordered" evidence="1">
    <location>
        <begin position="580"/>
        <end position="604"/>
    </location>
</feature>
<accession>A0A1H6G4Y3</accession>
<dbReference type="Pfam" id="PF01019">
    <property type="entry name" value="G_glu_transpept"/>
    <property type="match status" value="1"/>
</dbReference>
<keyword evidence="3" id="KW-1185">Reference proteome</keyword>
<evidence type="ECO:0000313" key="3">
    <source>
        <dbReference type="Proteomes" id="UP000199112"/>
    </source>
</evidence>
<proteinExistence type="predicted"/>
<dbReference type="PANTHER" id="PTHR43881:SF1">
    <property type="entry name" value="GAMMA-GLUTAMYLTRANSPEPTIDASE (AFU_ORTHOLOGUE AFUA_4G13580)"/>
    <property type="match status" value="1"/>
</dbReference>
<protein>
    <submittedName>
        <fullName evidence="2">Gamma-glutamyltranspeptidase / glutathione hydrolase</fullName>
    </submittedName>
</protein>